<dbReference type="Proteomes" id="UP000805193">
    <property type="component" value="Unassembled WGS sequence"/>
</dbReference>
<protein>
    <submittedName>
        <fullName evidence="1">Uncharacterized protein</fullName>
    </submittedName>
</protein>
<accession>A0AC60QE52</accession>
<comment type="caution">
    <text evidence="1">The sequence shown here is derived from an EMBL/GenBank/DDBJ whole genome shotgun (WGS) entry which is preliminary data.</text>
</comment>
<evidence type="ECO:0000313" key="1">
    <source>
        <dbReference type="EMBL" id="KAG0431575.1"/>
    </source>
</evidence>
<dbReference type="EMBL" id="JABSTQ010009212">
    <property type="protein sequence ID" value="KAG0431575.1"/>
    <property type="molecule type" value="Genomic_DNA"/>
</dbReference>
<gene>
    <name evidence="1" type="ORF">HPB47_021629</name>
</gene>
<reference evidence="1 2" key="1">
    <citation type="journal article" date="2020" name="Cell">
        <title>Large-Scale Comparative Analyses of Tick Genomes Elucidate Their Genetic Diversity and Vector Capacities.</title>
        <authorList>
            <consortium name="Tick Genome and Microbiome Consortium (TIGMIC)"/>
            <person name="Jia N."/>
            <person name="Wang J."/>
            <person name="Shi W."/>
            <person name="Du L."/>
            <person name="Sun Y."/>
            <person name="Zhan W."/>
            <person name="Jiang J.F."/>
            <person name="Wang Q."/>
            <person name="Zhang B."/>
            <person name="Ji P."/>
            <person name="Bell-Sakyi L."/>
            <person name="Cui X.M."/>
            <person name="Yuan T.T."/>
            <person name="Jiang B.G."/>
            <person name="Yang W.F."/>
            <person name="Lam T.T."/>
            <person name="Chang Q.C."/>
            <person name="Ding S.J."/>
            <person name="Wang X.J."/>
            <person name="Zhu J.G."/>
            <person name="Ruan X.D."/>
            <person name="Zhao L."/>
            <person name="Wei J.T."/>
            <person name="Ye R.Z."/>
            <person name="Que T.C."/>
            <person name="Du C.H."/>
            <person name="Zhou Y.H."/>
            <person name="Cheng J.X."/>
            <person name="Dai P.F."/>
            <person name="Guo W.B."/>
            <person name="Han X.H."/>
            <person name="Huang E.J."/>
            <person name="Li L.F."/>
            <person name="Wei W."/>
            <person name="Gao Y.C."/>
            <person name="Liu J.Z."/>
            <person name="Shao H.Z."/>
            <person name="Wang X."/>
            <person name="Wang C.C."/>
            <person name="Yang T.C."/>
            <person name="Huo Q.B."/>
            <person name="Li W."/>
            <person name="Chen H.Y."/>
            <person name="Chen S.E."/>
            <person name="Zhou L.G."/>
            <person name="Ni X.B."/>
            <person name="Tian J.H."/>
            <person name="Sheng Y."/>
            <person name="Liu T."/>
            <person name="Pan Y.S."/>
            <person name="Xia L.Y."/>
            <person name="Li J."/>
            <person name="Zhao F."/>
            <person name="Cao W.C."/>
        </authorList>
    </citation>
    <scope>NUCLEOTIDE SEQUENCE [LARGE SCALE GENOMIC DNA]</scope>
    <source>
        <strain evidence="1">Iper-2018</strain>
    </source>
</reference>
<sequence length="663" mass="74414">MFQSKDNLIAVIQEESQRLLRCLRQNFMKPSSIEDPAKLNSLDPRSLLALEELYVGVGCQGILDKITMEGGSSEVRDFKLRCMSFYQTAVLEVQKRLPISGPFLHEVRFVQPSTALSYEARKQAVFRIPGSRRAAMDDCEEDDRGPDESPKRPLKERHTSSKTSNDDEREDGANDGQERSSGSKGSPSKKPRDNIPEPLSSLQGFVPESPPRFVSLEQIMKTASGVTNMMLAHEIVMDDTFKLKKQEYPEKSLEHEVKKIMHQAFWQVLEDQLAESPPNYDQAMQLLEEAKETLLGLLLPHNTSLRAEIMEGLDVALVRQQAEHGTLDFGYYARLLISLMARMCAPVRDASVRDLLKIEGVVPLFRGIMDQLEVMKLDMVNFTIQEARPLIQSHSVGYAREKFREYLETQALLSPGLDPLVHTRAWLRRSHEELRALSAQYSPDPVLNGPGASGPPFAVVLAKAYIQLLCWDPSWEYPETLSMDRERFTLLGAQVEECALVASVLLVTHSVGGAPLQDISDFKEDLRSHTRLLLQGCGKCSEEELTEKLKCAASQVIKEVQESLQKHGFAPLPLSQEQMLYDQVVSMASAEHHIRKLLTMRILDFIKLTLSSASAGPTKIPAGLSTLEKELTQIAGTFLRLVTHNRAVYGEVYTDIMAQLRAI</sequence>
<organism evidence="1 2">
    <name type="scientific">Ixodes persulcatus</name>
    <name type="common">Taiga tick</name>
    <dbReference type="NCBI Taxonomy" id="34615"/>
    <lineage>
        <taxon>Eukaryota</taxon>
        <taxon>Metazoa</taxon>
        <taxon>Ecdysozoa</taxon>
        <taxon>Arthropoda</taxon>
        <taxon>Chelicerata</taxon>
        <taxon>Arachnida</taxon>
        <taxon>Acari</taxon>
        <taxon>Parasitiformes</taxon>
        <taxon>Ixodida</taxon>
        <taxon>Ixodoidea</taxon>
        <taxon>Ixodidae</taxon>
        <taxon>Ixodinae</taxon>
        <taxon>Ixodes</taxon>
    </lineage>
</organism>
<keyword evidence="2" id="KW-1185">Reference proteome</keyword>
<proteinExistence type="predicted"/>
<evidence type="ECO:0000313" key="2">
    <source>
        <dbReference type="Proteomes" id="UP000805193"/>
    </source>
</evidence>
<name>A0AC60QE52_IXOPE</name>